<dbReference type="InterPro" id="IPR039001">
    <property type="entry name" value="Pal"/>
</dbReference>
<protein>
    <recommendedName>
        <fullName evidence="8">Peptidoglycan-associated lipoprotein</fullName>
        <shortName evidence="8">PAL</shortName>
    </recommendedName>
</protein>
<comment type="subunit">
    <text evidence="8">The Tol-Pal system is composed of five core proteins: the inner membrane proteins TolA, TolQ and TolR, the periplasmic protein TolB and the outer membrane protein Pal. They form a network linking the inner and outer membranes and the peptidoglycan layer.</text>
</comment>
<dbReference type="InterPro" id="IPR006665">
    <property type="entry name" value="OmpA-like"/>
</dbReference>
<evidence type="ECO:0000256" key="7">
    <source>
        <dbReference type="ARBA" id="ARBA00023306"/>
    </source>
</evidence>
<comment type="function">
    <text evidence="8">Part of the Tol-Pal system, which plays a role in outer membrane invagination during cell division and is important for maintaining outer membrane integrity.</text>
</comment>
<dbReference type="Gene3D" id="3.30.1330.60">
    <property type="entry name" value="OmpA-like domain"/>
    <property type="match status" value="1"/>
</dbReference>
<organism evidence="11 12">
    <name type="scientific">Caldimonas mangrovi</name>
    <dbReference type="NCBI Taxonomy" id="2944811"/>
    <lineage>
        <taxon>Bacteria</taxon>
        <taxon>Pseudomonadati</taxon>
        <taxon>Pseudomonadota</taxon>
        <taxon>Betaproteobacteria</taxon>
        <taxon>Burkholderiales</taxon>
        <taxon>Sphaerotilaceae</taxon>
        <taxon>Caldimonas</taxon>
    </lineage>
</organism>
<dbReference type="InterPro" id="IPR006664">
    <property type="entry name" value="OMP_bac"/>
</dbReference>
<keyword evidence="3 8" id="KW-0472">Membrane</keyword>
<evidence type="ECO:0000256" key="3">
    <source>
        <dbReference type="ARBA" id="ARBA00023136"/>
    </source>
</evidence>
<dbReference type="RefSeq" id="WP_251776528.1">
    <property type="nucleotide sequence ID" value="NZ_JAMKFE010000001.1"/>
</dbReference>
<keyword evidence="6 8" id="KW-0449">Lipoprotein</keyword>
<name>A0ABT0YI46_9BURK</name>
<keyword evidence="5 8" id="KW-0998">Cell outer membrane</keyword>
<sequence length="175" mass="18267">MKFRLSPLAATFAAAVWLAGCASTNVSEPAAGGAAGAAGGSQPGAQSQVATVNAGSSNAGSVAAAEQGLAPVIYFDFDSSLVKPEYNGTINGYAKLLRQGQSKLTIEGHADERGGHEYNLALGQRRAESVRKSLALLGVKEDQVEAISYGEERPVALGQDEESWGKNRRAEFKLR</sequence>
<dbReference type="PANTHER" id="PTHR30329">
    <property type="entry name" value="STATOR ELEMENT OF FLAGELLAR MOTOR COMPLEX"/>
    <property type="match status" value="1"/>
</dbReference>
<dbReference type="EMBL" id="JAMKFE010000001">
    <property type="protein sequence ID" value="MCM5678398.1"/>
    <property type="molecule type" value="Genomic_DNA"/>
</dbReference>
<dbReference type="PROSITE" id="PS51123">
    <property type="entry name" value="OMPA_2"/>
    <property type="match status" value="1"/>
</dbReference>
<dbReference type="PROSITE" id="PS01068">
    <property type="entry name" value="OMPA_1"/>
    <property type="match status" value="1"/>
</dbReference>
<feature type="signal peptide" evidence="9">
    <location>
        <begin position="1"/>
        <end position="22"/>
    </location>
</feature>
<keyword evidence="4 8" id="KW-0564">Palmitate</keyword>
<evidence type="ECO:0000259" key="10">
    <source>
        <dbReference type="PROSITE" id="PS51123"/>
    </source>
</evidence>
<dbReference type="CDD" id="cd07185">
    <property type="entry name" value="OmpA_C-like"/>
    <property type="match status" value="1"/>
</dbReference>
<dbReference type="NCBIfam" id="TIGR02802">
    <property type="entry name" value="Pal_lipo"/>
    <property type="match status" value="1"/>
</dbReference>
<evidence type="ECO:0000256" key="9">
    <source>
        <dbReference type="SAM" id="SignalP"/>
    </source>
</evidence>
<dbReference type="HAMAP" id="MF_02204">
    <property type="entry name" value="Pal"/>
    <property type="match status" value="1"/>
</dbReference>
<evidence type="ECO:0000313" key="11">
    <source>
        <dbReference type="EMBL" id="MCM5678398.1"/>
    </source>
</evidence>
<dbReference type="InterPro" id="IPR014169">
    <property type="entry name" value="Pal_lipo_C"/>
</dbReference>
<evidence type="ECO:0000256" key="1">
    <source>
        <dbReference type="ARBA" id="ARBA00022618"/>
    </source>
</evidence>
<dbReference type="InterPro" id="IPR050330">
    <property type="entry name" value="Bact_OuterMem_StrucFunc"/>
</dbReference>
<keyword evidence="1 8" id="KW-0132">Cell division</keyword>
<dbReference type="PRINTS" id="PR01021">
    <property type="entry name" value="OMPADOMAIN"/>
</dbReference>
<dbReference type="PROSITE" id="PS51257">
    <property type="entry name" value="PROKAR_LIPOPROTEIN"/>
    <property type="match status" value="1"/>
</dbReference>
<dbReference type="Proteomes" id="UP001165541">
    <property type="component" value="Unassembled WGS sequence"/>
</dbReference>
<keyword evidence="2 8" id="KW-0732">Signal</keyword>
<dbReference type="SUPFAM" id="SSF103088">
    <property type="entry name" value="OmpA-like"/>
    <property type="match status" value="1"/>
</dbReference>
<evidence type="ECO:0000256" key="5">
    <source>
        <dbReference type="ARBA" id="ARBA00023237"/>
    </source>
</evidence>
<evidence type="ECO:0000256" key="8">
    <source>
        <dbReference type="HAMAP-Rule" id="MF_02204"/>
    </source>
</evidence>
<evidence type="ECO:0000256" key="6">
    <source>
        <dbReference type="ARBA" id="ARBA00023288"/>
    </source>
</evidence>
<gene>
    <name evidence="8 11" type="primary">pal</name>
    <name evidence="11" type="ORF">M8A51_02510</name>
</gene>
<evidence type="ECO:0000256" key="4">
    <source>
        <dbReference type="ARBA" id="ARBA00023139"/>
    </source>
</evidence>
<dbReference type="Pfam" id="PF00691">
    <property type="entry name" value="OmpA"/>
    <property type="match status" value="1"/>
</dbReference>
<feature type="domain" description="OmpA-like" evidence="10">
    <location>
        <begin position="62"/>
        <end position="175"/>
    </location>
</feature>
<comment type="caution">
    <text evidence="11">The sequence shown here is derived from an EMBL/GenBank/DDBJ whole genome shotgun (WGS) entry which is preliminary data.</text>
</comment>
<dbReference type="PANTHER" id="PTHR30329:SF21">
    <property type="entry name" value="LIPOPROTEIN YIAD-RELATED"/>
    <property type="match status" value="1"/>
</dbReference>
<dbReference type="InterPro" id="IPR006690">
    <property type="entry name" value="OMPA-like_CS"/>
</dbReference>
<comment type="subcellular location">
    <subcellularLocation>
        <location evidence="8">Cell outer membrane</location>
        <topology evidence="8">Lipid-anchor</topology>
    </subcellularLocation>
</comment>
<keyword evidence="7 8" id="KW-0131">Cell cycle</keyword>
<comment type="similarity">
    <text evidence="8">Belongs to the Pal lipoprotein family.</text>
</comment>
<dbReference type="PRINTS" id="PR01023">
    <property type="entry name" value="NAFLGMOTY"/>
</dbReference>
<proteinExistence type="inferred from homology"/>
<evidence type="ECO:0000313" key="12">
    <source>
        <dbReference type="Proteomes" id="UP001165541"/>
    </source>
</evidence>
<dbReference type="InterPro" id="IPR036737">
    <property type="entry name" value="OmpA-like_sf"/>
</dbReference>
<evidence type="ECO:0000256" key="2">
    <source>
        <dbReference type="ARBA" id="ARBA00022729"/>
    </source>
</evidence>
<feature type="chain" id="PRO_5046624332" description="Peptidoglycan-associated lipoprotein" evidence="9">
    <location>
        <begin position="23"/>
        <end position="175"/>
    </location>
</feature>
<accession>A0ABT0YI46</accession>
<reference evidence="11" key="1">
    <citation type="submission" date="2022-05" db="EMBL/GenBank/DDBJ databases">
        <title>Schlegelella sp. nov., isolated from mangrove soil.</title>
        <authorList>
            <person name="Liu Y."/>
            <person name="Ge X."/>
            <person name="Liu W."/>
        </authorList>
    </citation>
    <scope>NUCLEOTIDE SEQUENCE</scope>
    <source>
        <strain evidence="11">S2-27</strain>
    </source>
</reference>
<keyword evidence="12" id="KW-1185">Reference proteome</keyword>